<keyword evidence="5" id="KW-1185">Reference proteome</keyword>
<dbReference type="PROSITE" id="PS50127">
    <property type="entry name" value="UBC_2"/>
    <property type="match status" value="1"/>
</dbReference>
<dbReference type="Proteomes" id="UP001187471">
    <property type="component" value="Unassembled WGS sequence"/>
</dbReference>
<evidence type="ECO:0000313" key="4">
    <source>
        <dbReference type="EMBL" id="KAK2968328.1"/>
    </source>
</evidence>
<dbReference type="InterPro" id="IPR016135">
    <property type="entry name" value="UBQ-conjugating_enzyme/RWD"/>
</dbReference>
<comment type="caution">
    <text evidence="4">The sequence shown here is derived from an EMBL/GenBank/DDBJ whole genome shotgun (WGS) entry which is preliminary data.</text>
</comment>
<dbReference type="Pfam" id="PF00179">
    <property type="entry name" value="UQ_con"/>
    <property type="match status" value="1"/>
</dbReference>
<sequence>MAINANGSKEKRLVYGEIEEILDELETAFEQLKKFQVLTDPPEEHRFIKYEGYKDKHVLLGSTHGRRIQQEWDLLETQLPESPKTILVRAYETRIDLMRAVLIGPQGTPYSNGLFFFDIFFPKNYPACPPKLYYHSYDLNLNPSLRPGGKVYLSLLETSCFRLISSRYGHNKREKWNPKQSTVLDVLLSIQNVILDTKPSQPQKYISLKNFRKTLLLTCEGMLRTLKKPPAHFEMFVAGHFRTSAHQILWNYKDHKDNSKHATMLFYQLIREFEANGTHCKHHNGQLEIENNDVMETSKNKGFVVEILNNLKSLIY</sequence>
<dbReference type="PANTHER" id="PTHR46116:SF13">
    <property type="entry name" value="UBIQUITIN-CONJUGATING ENZYME E2 24-RELATED"/>
    <property type="match status" value="1"/>
</dbReference>
<dbReference type="InterPro" id="IPR000608">
    <property type="entry name" value="UBC"/>
</dbReference>
<protein>
    <recommendedName>
        <fullName evidence="3">UBC core domain-containing protein</fullName>
    </recommendedName>
</protein>
<name>A0AA88QEV2_9ASTE</name>
<feature type="domain" description="UBC core" evidence="3">
    <location>
        <begin position="63"/>
        <end position="232"/>
    </location>
</feature>
<dbReference type="AlphaFoldDB" id="A0AA88QEV2"/>
<evidence type="ECO:0000259" key="3">
    <source>
        <dbReference type="PROSITE" id="PS50127"/>
    </source>
</evidence>
<accession>A0AA88QEV2</accession>
<dbReference type="GO" id="GO:0061631">
    <property type="term" value="F:ubiquitin conjugating enzyme activity"/>
    <property type="evidence" value="ECO:0007669"/>
    <property type="project" value="TreeGrafter"/>
</dbReference>
<dbReference type="SMART" id="SM00212">
    <property type="entry name" value="UBCc"/>
    <property type="match status" value="1"/>
</dbReference>
<reference evidence="4" key="1">
    <citation type="submission" date="2022-12" db="EMBL/GenBank/DDBJ databases">
        <title>Draft genome assemblies for two species of Escallonia (Escalloniales).</title>
        <authorList>
            <person name="Chanderbali A."/>
            <person name="Dervinis C."/>
            <person name="Anghel I."/>
            <person name="Soltis D."/>
            <person name="Soltis P."/>
            <person name="Zapata F."/>
        </authorList>
    </citation>
    <scope>NUCLEOTIDE SEQUENCE</scope>
    <source>
        <strain evidence="4">UCBG92.1500</strain>
        <tissue evidence="4">Leaf</tissue>
    </source>
</reference>
<proteinExistence type="predicted"/>
<evidence type="ECO:0000256" key="2">
    <source>
        <dbReference type="ARBA" id="ARBA00022786"/>
    </source>
</evidence>
<dbReference type="PANTHER" id="PTHR46116">
    <property type="entry name" value="(E3-INDEPENDENT) E2 UBIQUITIN-CONJUGATING ENZYME"/>
    <property type="match status" value="1"/>
</dbReference>
<evidence type="ECO:0000313" key="5">
    <source>
        <dbReference type="Proteomes" id="UP001187471"/>
    </source>
</evidence>
<keyword evidence="1" id="KW-0808">Transferase</keyword>
<dbReference type="Gene3D" id="3.10.110.10">
    <property type="entry name" value="Ubiquitin Conjugating Enzyme"/>
    <property type="match status" value="1"/>
</dbReference>
<dbReference type="SUPFAM" id="SSF54495">
    <property type="entry name" value="UBC-like"/>
    <property type="match status" value="1"/>
</dbReference>
<gene>
    <name evidence="4" type="ORF">RJ640_021717</name>
</gene>
<evidence type="ECO:0000256" key="1">
    <source>
        <dbReference type="ARBA" id="ARBA00022679"/>
    </source>
</evidence>
<keyword evidence="2" id="KW-0833">Ubl conjugation pathway</keyword>
<organism evidence="4 5">
    <name type="scientific">Escallonia rubra</name>
    <dbReference type="NCBI Taxonomy" id="112253"/>
    <lineage>
        <taxon>Eukaryota</taxon>
        <taxon>Viridiplantae</taxon>
        <taxon>Streptophyta</taxon>
        <taxon>Embryophyta</taxon>
        <taxon>Tracheophyta</taxon>
        <taxon>Spermatophyta</taxon>
        <taxon>Magnoliopsida</taxon>
        <taxon>eudicotyledons</taxon>
        <taxon>Gunneridae</taxon>
        <taxon>Pentapetalae</taxon>
        <taxon>asterids</taxon>
        <taxon>campanulids</taxon>
        <taxon>Escalloniales</taxon>
        <taxon>Escalloniaceae</taxon>
        <taxon>Escallonia</taxon>
    </lineage>
</organism>
<dbReference type="EMBL" id="JAVXUO010002922">
    <property type="protein sequence ID" value="KAK2968328.1"/>
    <property type="molecule type" value="Genomic_DNA"/>
</dbReference>